<reference evidence="1" key="1">
    <citation type="submission" date="2021-02" db="EMBL/GenBank/DDBJ databases">
        <title>Comparative genomics reveals that relaxation of natural selection precedes convergent phenotypic evolution of cavefish.</title>
        <authorList>
            <person name="Peng Z."/>
        </authorList>
    </citation>
    <scope>NUCLEOTIDE SEQUENCE</scope>
    <source>
        <tissue evidence="1">Muscle</tissue>
    </source>
</reference>
<dbReference type="EMBL" id="JAFHDT010000175">
    <property type="protein sequence ID" value="KAI7790312.1"/>
    <property type="molecule type" value="Genomic_DNA"/>
</dbReference>
<dbReference type="AlphaFoldDB" id="A0A9W7T661"/>
<keyword evidence="2" id="KW-1185">Reference proteome</keyword>
<gene>
    <name evidence="1" type="ORF">IRJ41_003015</name>
</gene>
<dbReference type="Proteomes" id="UP001059041">
    <property type="component" value="Unassembled WGS sequence"/>
</dbReference>
<proteinExistence type="predicted"/>
<comment type="caution">
    <text evidence="1">The sequence shown here is derived from an EMBL/GenBank/DDBJ whole genome shotgun (WGS) entry which is preliminary data.</text>
</comment>
<feature type="non-terminal residue" evidence="1">
    <location>
        <position position="1"/>
    </location>
</feature>
<organism evidence="1 2">
    <name type="scientific">Triplophysa rosa</name>
    <name type="common">Cave loach</name>
    <dbReference type="NCBI Taxonomy" id="992332"/>
    <lineage>
        <taxon>Eukaryota</taxon>
        <taxon>Metazoa</taxon>
        <taxon>Chordata</taxon>
        <taxon>Craniata</taxon>
        <taxon>Vertebrata</taxon>
        <taxon>Euteleostomi</taxon>
        <taxon>Actinopterygii</taxon>
        <taxon>Neopterygii</taxon>
        <taxon>Teleostei</taxon>
        <taxon>Ostariophysi</taxon>
        <taxon>Cypriniformes</taxon>
        <taxon>Nemacheilidae</taxon>
        <taxon>Triplophysa</taxon>
    </lineage>
</organism>
<accession>A0A9W7T661</accession>
<sequence>VCTVWKRELAESEENVYGVCHETHETNGAGVMTELHHLTNTVAGQRYGQQSGHDGGHWQHPADLTRSVWCGPYLLQIVL</sequence>
<protein>
    <submittedName>
        <fullName evidence="1">Uncharacterized protein</fullName>
    </submittedName>
</protein>
<evidence type="ECO:0000313" key="2">
    <source>
        <dbReference type="Proteomes" id="UP001059041"/>
    </source>
</evidence>
<evidence type="ECO:0000313" key="1">
    <source>
        <dbReference type="EMBL" id="KAI7790312.1"/>
    </source>
</evidence>
<name>A0A9W7T661_TRIRA</name>